<feature type="region of interest" description="Disordered" evidence="3">
    <location>
        <begin position="134"/>
        <end position="158"/>
    </location>
</feature>
<protein>
    <submittedName>
        <fullName evidence="6">Serine protease Do</fullName>
    </submittedName>
</protein>
<dbReference type="InterPro" id="IPR036034">
    <property type="entry name" value="PDZ_sf"/>
</dbReference>
<evidence type="ECO:0000256" key="1">
    <source>
        <dbReference type="ARBA" id="ARBA00022670"/>
    </source>
</evidence>
<gene>
    <name evidence="6" type="ORF">EDD78_101356</name>
</gene>
<evidence type="ECO:0000313" key="6">
    <source>
        <dbReference type="EMBL" id="TCL45373.1"/>
    </source>
</evidence>
<keyword evidence="4" id="KW-1133">Transmembrane helix</keyword>
<dbReference type="InterPro" id="IPR051201">
    <property type="entry name" value="Chloro_Bact_Ser_Proteases"/>
</dbReference>
<dbReference type="GO" id="GO:0006508">
    <property type="term" value="P:proteolysis"/>
    <property type="evidence" value="ECO:0007669"/>
    <property type="project" value="UniProtKB-KW"/>
</dbReference>
<dbReference type="SUPFAM" id="SSF50494">
    <property type="entry name" value="Trypsin-like serine proteases"/>
    <property type="match status" value="1"/>
</dbReference>
<dbReference type="InterPro" id="IPR001940">
    <property type="entry name" value="Peptidase_S1C"/>
</dbReference>
<name>A0A9X8ULV9_9FIRM</name>
<comment type="caution">
    <text evidence="6">The sequence shown here is derived from an EMBL/GenBank/DDBJ whole genome shotgun (WGS) entry which is preliminary data.</text>
</comment>
<dbReference type="GO" id="GO:0004252">
    <property type="term" value="F:serine-type endopeptidase activity"/>
    <property type="evidence" value="ECO:0007669"/>
    <property type="project" value="InterPro"/>
</dbReference>
<keyword evidence="4" id="KW-0472">Membrane</keyword>
<dbReference type="Pfam" id="PF13180">
    <property type="entry name" value="PDZ_2"/>
    <property type="match status" value="1"/>
</dbReference>
<keyword evidence="2" id="KW-0378">Hydrolase</keyword>
<dbReference type="SMART" id="SM00228">
    <property type="entry name" value="PDZ"/>
    <property type="match status" value="1"/>
</dbReference>
<feature type="domain" description="PDZ" evidence="5">
    <location>
        <begin position="375"/>
        <end position="458"/>
    </location>
</feature>
<dbReference type="PRINTS" id="PR00834">
    <property type="entry name" value="PROTEASES2C"/>
</dbReference>
<feature type="compositionally biased region" description="Low complexity" evidence="3">
    <location>
        <begin position="485"/>
        <end position="498"/>
    </location>
</feature>
<feature type="region of interest" description="Disordered" evidence="3">
    <location>
        <begin position="477"/>
        <end position="500"/>
    </location>
</feature>
<accession>A0A9X8ULV9</accession>
<evidence type="ECO:0000256" key="4">
    <source>
        <dbReference type="SAM" id="Phobius"/>
    </source>
</evidence>
<reference evidence="6 7" key="1">
    <citation type="submission" date="2019-03" db="EMBL/GenBank/DDBJ databases">
        <title>Genomic Encyclopedia of Type Strains, Phase IV (KMG-IV): sequencing the most valuable type-strain genomes for metagenomic binning, comparative biology and taxonomic classification.</title>
        <authorList>
            <person name="Goeker M."/>
        </authorList>
    </citation>
    <scope>NUCLEOTIDE SEQUENCE [LARGE SCALE GENOMIC DNA]</scope>
    <source>
        <strain evidence="6 7">DSM 100433</strain>
    </source>
</reference>
<evidence type="ECO:0000313" key="7">
    <source>
        <dbReference type="Proteomes" id="UP000294682"/>
    </source>
</evidence>
<feature type="region of interest" description="Disordered" evidence="3">
    <location>
        <begin position="1"/>
        <end position="91"/>
    </location>
</feature>
<sequence length="521" mass="54977">MNDYNNQNTGNGEGNNPYRPNWQTPNSPPNNDYKAGYYPSQGPGSYQGGGNHYGNDYQSSPPKEPQEPYKYDFSDYDSQDKNPDKKPKRPGKRGLAVFFSIVGVVVAVSLVVFAGYGVYAMMGGEVGIIGGEDVSSSSAAEPKNPNAPQLSIASSPELGGESALDGGLTNEAIAASVSPSVVRITNWQSQLGVVGEGSGIIMDKDGYIVTNAHVVEDYTGLQVTLPNDESYNAVAIGTDTATDLAVIKIEADPMPELTVAEFGDSDKLAVGERVIAIGNAGGSEFSGSVTSGIVSALNRQIDTSTTRLRVIQTDAAINPGNSGGALVNKYGQVVGINSAKFIKEGYEGLGFAIPINSAKPIVDDLLKNGRVTGRPRLGIKGGDITSVIAQFMGLPGNITGVQVVSVDTACDIAKQGVVPGDVLISMAGEPIESMNDLKNRLFEYKPGDKVEFEVYRPATSRGGKGKTFTITVTLDEDTGEESFGEESSSSQSDPQYGYGDYGDYGGYGGYGDDYPYPFPFY</sequence>
<keyword evidence="1 6" id="KW-0645">Protease</keyword>
<dbReference type="PANTHER" id="PTHR43343">
    <property type="entry name" value="PEPTIDASE S12"/>
    <property type="match status" value="1"/>
</dbReference>
<feature type="transmembrane region" description="Helical" evidence="4">
    <location>
        <begin position="95"/>
        <end position="119"/>
    </location>
</feature>
<feature type="compositionally biased region" description="Basic and acidic residues" evidence="3">
    <location>
        <begin position="64"/>
        <end position="85"/>
    </location>
</feature>
<dbReference type="PANTHER" id="PTHR43343:SF3">
    <property type="entry name" value="PROTEASE DO-LIKE 8, CHLOROPLASTIC"/>
    <property type="match status" value="1"/>
</dbReference>
<dbReference type="SUPFAM" id="SSF50156">
    <property type="entry name" value="PDZ domain-like"/>
    <property type="match status" value="1"/>
</dbReference>
<dbReference type="InterPro" id="IPR001478">
    <property type="entry name" value="PDZ"/>
</dbReference>
<dbReference type="Gene3D" id="2.30.42.10">
    <property type="match status" value="1"/>
</dbReference>
<proteinExistence type="predicted"/>
<dbReference type="Pfam" id="PF13365">
    <property type="entry name" value="Trypsin_2"/>
    <property type="match status" value="1"/>
</dbReference>
<organism evidence="6 7">
    <name type="scientific">Harryflintia acetispora</name>
    <dbReference type="NCBI Taxonomy" id="1849041"/>
    <lineage>
        <taxon>Bacteria</taxon>
        <taxon>Bacillati</taxon>
        <taxon>Bacillota</taxon>
        <taxon>Clostridia</taxon>
        <taxon>Eubacteriales</taxon>
        <taxon>Oscillospiraceae</taxon>
        <taxon>Harryflintia</taxon>
    </lineage>
</organism>
<evidence type="ECO:0000259" key="5">
    <source>
        <dbReference type="SMART" id="SM00228"/>
    </source>
</evidence>
<dbReference type="RefSeq" id="WP_132083715.1">
    <property type="nucleotide sequence ID" value="NZ_SLUK01000001.1"/>
</dbReference>
<feature type="compositionally biased region" description="Low complexity" evidence="3">
    <location>
        <begin position="1"/>
        <end position="16"/>
    </location>
</feature>
<keyword evidence="4" id="KW-0812">Transmembrane</keyword>
<dbReference type="Gene3D" id="2.40.10.120">
    <property type="match status" value="1"/>
</dbReference>
<evidence type="ECO:0000256" key="2">
    <source>
        <dbReference type="ARBA" id="ARBA00022801"/>
    </source>
</evidence>
<dbReference type="EMBL" id="SLUK01000001">
    <property type="protein sequence ID" value="TCL45373.1"/>
    <property type="molecule type" value="Genomic_DNA"/>
</dbReference>
<dbReference type="Proteomes" id="UP000294682">
    <property type="component" value="Unassembled WGS sequence"/>
</dbReference>
<dbReference type="InterPro" id="IPR009003">
    <property type="entry name" value="Peptidase_S1_PA"/>
</dbReference>
<evidence type="ECO:0000256" key="3">
    <source>
        <dbReference type="SAM" id="MobiDB-lite"/>
    </source>
</evidence>
<dbReference type="AlphaFoldDB" id="A0A9X8ULV9"/>
<keyword evidence="7" id="KW-1185">Reference proteome</keyword>